<evidence type="ECO:0000313" key="2">
    <source>
        <dbReference type="Proteomes" id="UP000604046"/>
    </source>
</evidence>
<evidence type="ECO:0000313" key="1">
    <source>
        <dbReference type="EMBL" id="CAE7209485.1"/>
    </source>
</evidence>
<gene>
    <name evidence="1" type="primary">Pde9a</name>
    <name evidence="1" type="ORF">SNAT2548_LOCUS6917</name>
</gene>
<dbReference type="AlphaFoldDB" id="A0A812JLP9"/>
<name>A0A812JLP9_9DINO</name>
<comment type="caution">
    <text evidence="1">The sequence shown here is derived from an EMBL/GenBank/DDBJ whole genome shotgun (WGS) entry which is preliminary data.</text>
</comment>
<organism evidence="1 2">
    <name type="scientific">Symbiodinium natans</name>
    <dbReference type="NCBI Taxonomy" id="878477"/>
    <lineage>
        <taxon>Eukaryota</taxon>
        <taxon>Sar</taxon>
        <taxon>Alveolata</taxon>
        <taxon>Dinophyceae</taxon>
        <taxon>Suessiales</taxon>
        <taxon>Symbiodiniaceae</taxon>
        <taxon>Symbiodinium</taxon>
    </lineage>
</organism>
<keyword evidence="2" id="KW-1185">Reference proteome</keyword>
<proteinExistence type="predicted"/>
<reference evidence="1" key="1">
    <citation type="submission" date="2021-02" db="EMBL/GenBank/DDBJ databases">
        <authorList>
            <person name="Dougan E. K."/>
            <person name="Rhodes N."/>
            <person name="Thang M."/>
            <person name="Chan C."/>
        </authorList>
    </citation>
    <scope>NUCLEOTIDE SEQUENCE</scope>
</reference>
<protein>
    <submittedName>
        <fullName evidence="1">Pde9a protein</fullName>
    </submittedName>
</protein>
<dbReference type="Proteomes" id="UP000604046">
    <property type="component" value="Unassembled WGS sequence"/>
</dbReference>
<dbReference type="EMBL" id="CAJNDS010000471">
    <property type="protein sequence ID" value="CAE7209485.1"/>
    <property type="molecule type" value="Genomic_DNA"/>
</dbReference>
<sequence length="417" mass="46795">MRRTPKCPMGPPGRVCPAGPAMRRALHQRVVAGCSSSQDSSCAELRQSQPSFAFCYHQDPEIETTCRNVEAAWEEKYWSVEAALHEARQELASQQSRCAELESESGALEAFAGQLKSELELMRKQLSDLEQPLEMQKREPRETCGANSPAVVLDGMQGAAQDQSSLTKTSATACSECPCVGAEEWDPYRLLWSDLFPYLAVHDLVRWRVVSKQTRSPKALLDHVAEMGRLDRSEAVTEFANVVMAMKSDNRDFSITTACGSNVERQKFFGCRFWCLVLAKARATHFDEADVRRILRKNVRDLLGHCRAADSTVRKAAHQTLTWYGTRSLPVVQQLIANDMLGRMEELLSGSSNDSSLPKVVPCTGHLSNVVKSLSKLQRQQWASLLFRFLRHQPACQQELVEDLQMLWLSENDCRSG</sequence>
<accession>A0A812JLP9</accession>